<evidence type="ECO:0008006" key="3">
    <source>
        <dbReference type="Google" id="ProtNLM"/>
    </source>
</evidence>
<sequence>MDTYYFSPSDLITANSELQGDMDKIYEYSASHNLEINPGKTNLLIFCSDNKRSHITENIRILIGNDALQIKNSAKILGVEVDVKLRFTNYINSLAQKTYLRMRSLYSCRYLMNFKLRKKLSETLVMSCLGYCNILYFPCLDQHTKNRLQIIQNNCVRFVCNLKKFDHVTQSYSMLRWLKLENLVQYHYLLFIHKVLTTSKPDYLREKIIFNQAIHNRIIRNKLTIRIPPHNTSFFQRSFSYNVAVRYNSLENMYKNMSLPRFRRYVKLKLLS</sequence>
<gene>
    <name evidence="1" type="ORF">CALMAC_LOCUS312</name>
</gene>
<proteinExistence type="predicted"/>
<keyword evidence="2" id="KW-1185">Reference proteome</keyword>
<dbReference type="EMBL" id="CAACVG010000331">
    <property type="protein sequence ID" value="VEN33939.1"/>
    <property type="molecule type" value="Genomic_DNA"/>
</dbReference>
<reference evidence="1 2" key="1">
    <citation type="submission" date="2019-01" db="EMBL/GenBank/DDBJ databases">
        <authorList>
            <person name="Sayadi A."/>
        </authorList>
    </citation>
    <scope>NUCLEOTIDE SEQUENCE [LARGE SCALE GENOMIC DNA]</scope>
</reference>
<name>A0A653BEU7_CALMS</name>
<accession>A0A653BEU7</accession>
<evidence type="ECO:0000313" key="1">
    <source>
        <dbReference type="EMBL" id="VEN33939.1"/>
    </source>
</evidence>
<dbReference type="Proteomes" id="UP000410492">
    <property type="component" value="Unassembled WGS sequence"/>
</dbReference>
<organism evidence="1 2">
    <name type="scientific">Callosobruchus maculatus</name>
    <name type="common">Southern cowpea weevil</name>
    <name type="synonym">Pulse bruchid</name>
    <dbReference type="NCBI Taxonomy" id="64391"/>
    <lineage>
        <taxon>Eukaryota</taxon>
        <taxon>Metazoa</taxon>
        <taxon>Ecdysozoa</taxon>
        <taxon>Arthropoda</taxon>
        <taxon>Hexapoda</taxon>
        <taxon>Insecta</taxon>
        <taxon>Pterygota</taxon>
        <taxon>Neoptera</taxon>
        <taxon>Endopterygota</taxon>
        <taxon>Coleoptera</taxon>
        <taxon>Polyphaga</taxon>
        <taxon>Cucujiformia</taxon>
        <taxon>Chrysomeloidea</taxon>
        <taxon>Chrysomelidae</taxon>
        <taxon>Bruchinae</taxon>
        <taxon>Bruchini</taxon>
        <taxon>Callosobruchus</taxon>
    </lineage>
</organism>
<evidence type="ECO:0000313" key="2">
    <source>
        <dbReference type="Proteomes" id="UP000410492"/>
    </source>
</evidence>
<dbReference type="OrthoDB" id="6773356at2759"/>
<protein>
    <recommendedName>
        <fullName evidence="3">Reverse transcriptase domain-containing protein</fullName>
    </recommendedName>
</protein>
<dbReference type="AlphaFoldDB" id="A0A653BEU7"/>